<evidence type="ECO:0000313" key="2">
    <source>
        <dbReference type="Proteomes" id="UP000078540"/>
    </source>
</evidence>
<gene>
    <name evidence="1" type="ORF">ALC53_00631</name>
</gene>
<accession>A0A195BVN8</accession>
<dbReference type="Proteomes" id="UP000078540">
    <property type="component" value="Unassembled WGS sequence"/>
</dbReference>
<keyword evidence="2" id="KW-1185">Reference proteome</keyword>
<evidence type="ECO:0000313" key="1">
    <source>
        <dbReference type="EMBL" id="KYM92694.1"/>
    </source>
</evidence>
<dbReference type="AlphaFoldDB" id="A0A195BVN8"/>
<reference evidence="1 2" key="1">
    <citation type="submission" date="2015-09" db="EMBL/GenBank/DDBJ databases">
        <title>Atta colombica WGS genome.</title>
        <authorList>
            <person name="Nygaard S."/>
            <person name="Hu H."/>
            <person name="Boomsma J."/>
            <person name="Zhang G."/>
        </authorList>
    </citation>
    <scope>NUCLEOTIDE SEQUENCE [LARGE SCALE GENOMIC DNA]</scope>
    <source>
        <strain evidence="1">Treedump-2</strain>
        <tissue evidence="1">Whole body</tissue>
    </source>
</reference>
<name>A0A195BVN8_9HYME</name>
<protein>
    <submittedName>
        <fullName evidence="1">Uncharacterized protein</fullName>
    </submittedName>
</protein>
<sequence>MMLRGDPRYPRYRGIGTIVVDR</sequence>
<proteinExistence type="predicted"/>
<organism evidence="1 2">
    <name type="scientific">Atta colombica</name>
    <dbReference type="NCBI Taxonomy" id="520822"/>
    <lineage>
        <taxon>Eukaryota</taxon>
        <taxon>Metazoa</taxon>
        <taxon>Ecdysozoa</taxon>
        <taxon>Arthropoda</taxon>
        <taxon>Hexapoda</taxon>
        <taxon>Insecta</taxon>
        <taxon>Pterygota</taxon>
        <taxon>Neoptera</taxon>
        <taxon>Endopterygota</taxon>
        <taxon>Hymenoptera</taxon>
        <taxon>Apocrita</taxon>
        <taxon>Aculeata</taxon>
        <taxon>Formicoidea</taxon>
        <taxon>Formicidae</taxon>
        <taxon>Myrmicinae</taxon>
        <taxon>Atta</taxon>
    </lineage>
</organism>
<dbReference type="EMBL" id="KQ976398">
    <property type="protein sequence ID" value="KYM92694.1"/>
    <property type="molecule type" value="Genomic_DNA"/>
</dbReference>